<dbReference type="Pfam" id="PF06722">
    <property type="entry name" value="EryCIII-like_C"/>
    <property type="match status" value="1"/>
</dbReference>
<evidence type="ECO:0000313" key="2">
    <source>
        <dbReference type="EMBL" id="NYI04008.1"/>
    </source>
</evidence>
<dbReference type="PANTHER" id="PTHR21015:SF22">
    <property type="entry name" value="GLYCOSYLTRANSFERASE"/>
    <property type="match status" value="1"/>
</dbReference>
<sequence>MTRVLFATVPATGHVRPSLPIARELVEAGHEVVWYTGRGFEKIITSVGARFVPVTADLKFDADVDALQSTDDERRPGIAGLRKVVFDVFVDSIPAYVDDLRPLFDDFRPEVVVGDQTFMAAPLLALQRDIPRVIFCLGPMSISSVDTAPFGTGLTPSDTPLRRLRNRALGWAIQNVIFGNSQRAAERIVADMGVGPFRGMFTDWSSQFATRFIQAGIPEFEYPRSDLPESVEFIGITRQTGLDDWTAPDWWDRVLAARAEGRPVVVVTQGSAATDHGLLVLPTIEALAERDVLVVATTVTRDPEEVLPREQRPANLVLERFVPFAELLPLTDVLVTNGGYGGVQMSLSFGVPLVVAGTSEDKMESNARLAWTGAGLSLNTNRPKPAKVDAAVRRVLGDPSFRRRASELMGAYDKYGGTARAAEIIIEAHRERQSPSESATVG</sequence>
<dbReference type="Proteomes" id="UP000567795">
    <property type="component" value="Unassembled WGS sequence"/>
</dbReference>
<keyword evidence="3" id="KW-1185">Reference proteome</keyword>
<proteinExistence type="predicted"/>
<dbReference type="GO" id="GO:0016758">
    <property type="term" value="F:hexosyltransferase activity"/>
    <property type="evidence" value="ECO:0007669"/>
    <property type="project" value="UniProtKB-ARBA"/>
</dbReference>
<organism evidence="2 3">
    <name type="scientific">Allostreptomyces psammosilenae</name>
    <dbReference type="NCBI Taxonomy" id="1892865"/>
    <lineage>
        <taxon>Bacteria</taxon>
        <taxon>Bacillati</taxon>
        <taxon>Actinomycetota</taxon>
        <taxon>Actinomycetes</taxon>
        <taxon>Kitasatosporales</taxon>
        <taxon>Streptomycetaceae</taxon>
        <taxon>Allostreptomyces</taxon>
    </lineage>
</organism>
<dbReference type="InterPro" id="IPR002213">
    <property type="entry name" value="UDP_glucos_trans"/>
</dbReference>
<evidence type="ECO:0000313" key="3">
    <source>
        <dbReference type="Proteomes" id="UP000567795"/>
    </source>
</evidence>
<dbReference type="AlphaFoldDB" id="A0A853A0T0"/>
<dbReference type="PANTHER" id="PTHR21015">
    <property type="entry name" value="UDP-N-ACETYLGLUCOSAMINE--N-ACETYLMURAMYL-(PENTAPEPTIDE) PYROPHOSPHORYL-UNDECAPRENOL N-ACETYLGLUCOSAMINE TRANSFERASE 1"/>
    <property type="match status" value="1"/>
</dbReference>
<reference evidence="2 3" key="1">
    <citation type="submission" date="2020-07" db="EMBL/GenBank/DDBJ databases">
        <title>Sequencing the genomes of 1000 actinobacteria strains.</title>
        <authorList>
            <person name="Klenk H.-P."/>
        </authorList>
    </citation>
    <scope>NUCLEOTIDE SEQUENCE [LARGE SCALE GENOMIC DNA]</scope>
    <source>
        <strain evidence="2 3">DSM 42178</strain>
    </source>
</reference>
<dbReference type="SUPFAM" id="SSF53756">
    <property type="entry name" value="UDP-Glycosyltransferase/glycogen phosphorylase"/>
    <property type="match status" value="1"/>
</dbReference>
<dbReference type="InterPro" id="IPR010610">
    <property type="entry name" value="EryCIII-like_C"/>
</dbReference>
<dbReference type="CDD" id="cd03784">
    <property type="entry name" value="GT1_Gtf-like"/>
    <property type="match status" value="1"/>
</dbReference>
<feature type="domain" description="Erythromycin biosynthesis protein CIII-like C-terminal" evidence="1">
    <location>
        <begin position="285"/>
        <end position="408"/>
    </location>
</feature>
<keyword evidence="2" id="KW-0808">Transferase</keyword>
<protein>
    <submittedName>
        <fullName evidence="2">UDP:flavonoid glycosyltransferase YjiC (YdhE family)</fullName>
    </submittedName>
</protein>
<name>A0A853A0T0_9ACTN</name>
<dbReference type="EMBL" id="JACBZD010000001">
    <property type="protein sequence ID" value="NYI04008.1"/>
    <property type="molecule type" value="Genomic_DNA"/>
</dbReference>
<dbReference type="RefSeq" id="WP_179812976.1">
    <property type="nucleotide sequence ID" value="NZ_JACBZD010000001.1"/>
</dbReference>
<dbReference type="GO" id="GO:0008194">
    <property type="term" value="F:UDP-glycosyltransferase activity"/>
    <property type="evidence" value="ECO:0007669"/>
    <property type="project" value="InterPro"/>
</dbReference>
<comment type="caution">
    <text evidence="2">The sequence shown here is derived from an EMBL/GenBank/DDBJ whole genome shotgun (WGS) entry which is preliminary data.</text>
</comment>
<dbReference type="Gene3D" id="3.40.50.2000">
    <property type="entry name" value="Glycogen Phosphorylase B"/>
    <property type="match status" value="2"/>
</dbReference>
<gene>
    <name evidence="2" type="ORF">FHU37_000951</name>
</gene>
<accession>A0A853A0T0</accession>
<evidence type="ECO:0000259" key="1">
    <source>
        <dbReference type="Pfam" id="PF06722"/>
    </source>
</evidence>